<gene>
    <name evidence="1" type="ORF">AVEN_143318_1</name>
</gene>
<accession>A0A4Y2AE65</accession>
<proteinExistence type="predicted"/>
<organism evidence="1 2">
    <name type="scientific">Araneus ventricosus</name>
    <name type="common">Orbweaver spider</name>
    <name type="synonym">Epeira ventricosa</name>
    <dbReference type="NCBI Taxonomy" id="182803"/>
    <lineage>
        <taxon>Eukaryota</taxon>
        <taxon>Metazoa</taxon>
        <taxon>Ecdysozoa</taxon>
        <taxon>Arthropoda</taxon>
        <taxon>Chelicerata</taxon>
        <taxon>Arachnida</taxon>
        <taxon>Araneae</taxon>
        <taxon>Araneomorphae</taxon>
        <taxon>Entelegynae</taxon>
        <taxon>Araneoidea</taxon>
        <taxon>Araneidae</taxon>
        <taxon>Araneus</taxon>
    </lineage>
</organism>
<dbReference type="AlphaFoldDB" id="A0A4Y2AE65"/>
<name>A0A4Y2AE65_ARAVE</name>
<dbReference type="Proteomes" id="UP000499080">
    <property type="component" value="Unassembled WGS sequence"/>
</dbReference>
<protein>
    <submittedName>
        <fullName evidence="1">Uncharacterized protein</fullName>
    </submittedName>
</protein>
<evidence type="ECO:0000313" key="2">
    <source>
        <dbReference type="Proteomes" id="UP000499080"/>
    </source>
</evidence>
<comment type="caution">
    <text evidence="1">The sequence shown here is derived from an EMBL/GenBank/DDBJ whole genome shotgun (WGS) entry which is preliminary data.</text>
</comment>
<reference evidence="1 2" key="1">
    <citation type="journal article" date="2019" name="Sci. Rep.">
        <title>Orb-weaving spider Araneus ventricosus genome elucidates the spidroin gene catalogue.</title>
        <authorList>
            <person name="Kono N."/>
            <person name="Nakamura H."/>
            <person name="Ohtoshi R."/>
            <person name="Moran D.A.P."/>
            <person name="Shinohara A."/>
            <person name="Yoshida Y."/>
            <person name="Fujiwara M."/>
            <person name="Mori M."/>
            <person name="Tomita M."/>
            <person name="Arakawa K."/>
        </authorList>
    </citation>
    <scope>NUCLEOTIDE SEQUENCE [LARGE SCALE GENOMIC DNA]</scope>
</reference>
<keyword evidence="2" id="KW-1185">Reference proteome</keyword>
<dbReference type="EMBL" id="BGPR01000014">
    <property type="protein sequence ID" value="GBL78000.1"/>
    <property type="molecule type" value="Genomic_DNA"/>
</dbReference>
<sequence length="120" mass="13953">MLMTNGREFRKVRKRWNAEIVCEAPINENRYRLALGFAYHHPVAKYAFVPPSKEDPIFRHAEQRGKKRESVNFSIGRRLTFSNTNCMETKDCNGQKVSIFSFTAKLRLTVSFCYPSSSKI</sequence>
<evidence type="ECO:0000313" key="1">
    <source>
        <dbReference type="EMBL" id="GBL78000.1"/>
    </source>
</evidence>